<dbReference type="SUPFAM" id="SSF52172">
    <property type="entry name" value="CheY-like"/>
    <property type="match status" value="1"/>
</dbReference>
<dbReference type="PROSITE" id="PS50110">
    <property type="entry name" value="RESPONSE_REGULATORY"/>
    <property type="match status" value="1"/>
</dbReference>
<dbReference type="Proteomes" id="UP001337681">
    <property type="component" value="Unassembled WGS sequence"/>
</dbReference>
<evidence type="ECO:0000259" key="4">
    <source>
        <dbReference type="PROSITE" id="PS50043"/>
    </source>
</evidence>
<dbReference type="PROSITE" id="PS00622">
    <property type="entry name" value="HTH_LUXR_1"/>
    <property type="match status" value="1"/>
</dbReference>
<gene>
    <name evidence="6" type="ORF">VRU49_08375</name>
</gene>
<reference evidence="6 7" key="1">
    <citation type="submission" date="2024-01" db="EMBL/GenBank/DDBJ databases">
        <title>Pedobacter sp. nov., isolated from oil-contaminated soil.</title>
        <authorList>
            <person name="Le N.T.T."/>
        </authorList>
    </citation>
    <scope>NUCLEOTIDE SEQUENCE [LARGE SCALE GENOMIC DNA]</scope>
    <source>
        <strain evidence="6 7">VNH31</strain>
    </source>
</reference>
<keyword evidence="1 3" id="KW-0597">Phosphoprotein</keyword>
<sequence>MNICIAEDNSMALKSIIEKLKVFPDLKIKASFADGQELLNKIDELNIDFVLMDIDMPNLNGIQTTKILKVKNPKIKIIALTTFDDDDKIFEMIKAGASGYLLKEESGETIYKALFDGINGGASMSPTIALKVLNLLRNPLETDQNLENFELTKREIEVLEQLKNGLSYNDIAKNLFISYGTVRKHIENIYRKLNVDNKVNAINIAVANRVIN</sequence>
<evidence type="ECO:0000256" key="1">
    <source>
        <dbReference type="ARBA" id="ARBA00022553"/>
    </source>
</evidence>
<keyword evidence="7" id="KW-1185">Reference proteome</keyword>
<dbReference type="InterPro" id="IPR039420">
    <property type="entry name" value="WalR-like"/>
</dbReference>
<dbReference type="InterPro" id="IPR001789">
    <property type="entry name" value="Sig_transdc_resp-reg_receiver"/>
</dbReference>
<dbReference type="SMART" id="SM00421">
    <property type="entry name" value="HTH_LUXR"/>
    <property type="match status" value="1"/>
</dbReference>
<dbReference type="InterPro" id="IPR016032">
    <property type="entry name" value="Sig_transdc_resp-reg_C-effctor"/>
</dbReference>
<dbReference type="Pfam" id="PF00196">
    <property type="entry name" value="GerE"/>
    <property type="match status" value="1"/>
</dbReference>
<feature type="domain" description="HTH luxR-type" evidence="4">
    <location>
        <begin position="144"/>
        <end position="209"/>
    </location>
</feature>
<dbReference type="PANTHER" id="PTHR43214">
    <property type="entry name" value="TWO-COMPONENT RESPONSE REGULATOR"/>
    <property type="match status" value="1"/>
</dbReference>
<dbReference type="InterPro" id="IPR058245">
    <property type="entry name" value="NreC/VraR/RcsB-like_REC"/>
</dbReference>
<comment type="caution">
    <text evidence="6">The sequence shown here is derived from an EMBL/GenBank/DDBJ whole genome shotgun (WGS) entry which is preliminary data.</text>
</comment>
<accession>A0ABU7H351</accession>
<dbReference type="PROSITE" id="PS50043">
    <property type="entry name" value="HTH_LUXR_2"/>
    <property type="match status" value="1"/>
</dbReference>
<dbReference type="PRINTS" id="PR00038">
    <property type="entry name" value="HTHLUXR"/>
</dbReference>
<dbReference type="Gene3D" id="3.40.50.2300">
    <property type="match status" value="1"/>
</dbReference>
<dbReference type="EMBL" id="JAZDQU010000002">
    <property type="protein sequence ID" value="MEE1885428.1"/>
    <property type="molecule type" value="Genomic_DNA"/>
</dbReference>
<organism evidence="6 7">
    <name type="scientific">Pedobacter flavus</name>
    <dbReference type="NCBI Taxonomy" id="3113906"/>
    <lineage>
        <taxon>Bacteria</taxon>
        <taxon>Pseudomonadati</taxon>
        <taxon>Bacteroidota</taxon>
        <taxon>Sphingobacteriia</taxon>
        <taxon>Sphingobacteriales</taxon>
        <taxon>Sphingobacteriaceae</taxon>
        <taxon>Pedobacter</taxon>
    </lineage>
</organism>
<dbReference type="Pfam" id="PF00072">
    <property type="entry name" value="Response_reg"/>
    <property type="match status" value="1"/>
</dbReference>
<keyword evidence="2" id="KW-0238">DNA-binding</keyword>
<proteinExistence type="predicted"/>
<dbReference type="SUPFAM" id="SSF46894">
    <property type="entry name" value="C-terminal effector domain of the bipartite response regulators"/>
    <property type="match status" value="1"/>
</dbReference>
<dbReference type="CDD" id="cd06170">
    <property type="entry name" value="LuxR_C_like"/>
    <property type="match status" value="1"/>
</dbReference>
<dbReference type="InterPro" id="IPR011006">
    <property type="entry name" value="CheY-like_superfamily"/>
</dbReference>
<feature type="domain" description="Response regulatory" evidence="5">
    <location>
        <begin position="2"/>
        <end position="118"/>
    </location>
</feature>
<evidence type="ECO:0000256" key="2">
    <source>
        <dbReference type="ARBA" id="ARBA00023125"/>
    </source>
</evidence>
<protein>
    <submittedName>
        <fullName evidence="6">Response regulator transcription factor</fullName>
    </submittedName>
</protein>
<dbReference type="CDD" id="cd17535">
    <property type="entry name" value="REC_NarL-like"/>
    <property type="match status" value="1"/>
</dbReference>
<dbReference type="PANTHER" id="PTHR43214:SF40">
    <property type="entry name" value="TRANSCRIPTIONAL REGULATORY PROTEIN LNRK"/>
    <property type="match status" value="1"/>
</dbReference>
<dbReference type="InterPro" id="IPR000792">
    <property type="entry name" value="Tscrpt_reg_LuxR_C"/>
</dbReference>
<name>A0ABU7H351_9SPHI</name>
<feature type="modified residue" description="4-aspartylphosphate" evidence="3">
    <location>
        <position position="53"/>
    </location>
</feature>
<evidence type="ECO:0000259" key="5">
    <source>
        <dbReference type="PROSITE" id="PS50110"/>
    </source>
</evidence>
<evidence type="ECO:0000313" key="7">
    <source>
        <dbReference type="Proteomes" id="UP001337681"/>
    </source>
</evidence>
<dbReference type="SMART" id="SM00448">
    <property type="entry name" value="REC"/>
    <property type="match status" value="1"/>
</dbReference>
<dbReference type="RefSeq" id="WP_330146326.1">
    <property type="nucleotide sequence ID" value="NZ_JAZDQU010000002.1"/>
</dbReference>
<evidence type="ECO:0000256" key="3">
    <source>
        <dbReference type="PROSITE-ProRule" id="PRU00169"/>
    </source>
</evidence>
<evidence type="ECO:0000313" key="6">
    <source>
        <dbReference type="EMBL" id="MEE1885428.1"/>
    </source>
</evidence>